<dbReference type="PANTHER" id="PTHR18849">
    <property type="entry name" value="LEUCINE RICH REPEAT PROTEIN"/>
    <property type="match status" value="1"/>
</dbReference>
<evidence type="ECO:0000256" key="2">
    <source>
        <dbReference type="ARBA" id="ARBA00022737"/>
    </source>
</evidence>
<dbReference type="OMA" id="CGPWYSW"/>
<evidence type="ECO:0000313" key="4">
    <source>
        <dbReference type="Proteomes" id="UP000472277"/>
    </source>
</evidence>
<dbReference type="PANTHER" id="PTHR18849:SF4">
    <property type="entry name" value="GENE 29133-RELATED"/>
    <property type="match status" value="1"/>
</dbReference>
<accession>A0A674BS72</accession>
<evidence type="ECO:0000313" key="3">
    <source>
        <dbReference type="Ensembl" id="ENSSTUP00000073906.1"/>
    </source>
</evidence>
<reference evidence="3" key="2">
    <citation type="submission" date="2025-09" db="UniProtKB">
        <authorList>
            <consortium name="Ensembl"/>
        </authorList>
    </citation>
    <scope>IDENTIFICATION</scope>
</reference>
<keyword evidence="1" id="KW-0433">Leucine-rich repeat</keyword>
<dbReference type="InterPro" id="IPR032675">
    <property type="entry name" value="LRR_dom_sf"/>
</dbReference>
<dbReference type="Proteomes" id="UP000472277">
    <property type="component" value="Chromosome 13"/>
</dbReference>
<sequence>MNLSYQGLSNSPCGPWYSWYSQELNLSYQGLSNSPCGPWYSWYSQEMNLSYQDLGDPFQQENFSRILRRLIRVERLQLINNSLTDLSSICLPRCRSLNLHRNHLTCVHQLPKLPAVEHLCLTENSISTLGGLGALGTSPLHSLTLRSNPVNYIQDYRAR</sequence>
<keyword evidence="4" id="KW-1185">Reference proteome</keyword>
<organism evidence="3 4">
    <name type="scientific">Salmo trutta</name>
    <name type="common">Brown trout</name>
    <dbReference type="NCBI Taxonomy" id="8032"/>
    <lineage>
        <taxon>Eukaryota</taxon>
        <taxon>Metazoa</taxon>
        <taxon>Chordata</taxon>
        <taxon>Craniata</taxon>
        <taxon>Vertebrata</taxon>
        <taxon>Euteleostomi</taxon>
        <taxon>Actinopterygii</taxon>
        <taxon>Neopterygii</taxon>
        <taxon>Teleostei</taxon>
        <taxon>Protacanthopterygii</taxon>
        <taxon>Salmoniformes</taxon>
        <taxon>Salmonidae</taxon>
        <taxon>Salmoninae</taxon>
        <taxon>Salmo</taxon>
    </lineage>
</organism>
<dbReference type="Gene3D" id="3.80.10.10">
    <property type="entry name" value="Ribonuclease Inhibitor"/>
    <property type="match status" value="1"/>
</dbReference>
<reference evidence="3" key="1">
    <citation type="submission" date="2025-08" db="UniProtKB">
        <authorList>
            <consortium name="Ensembl"/>
        </authorList>
    </citation>
    <scope>IDENTIFICATION</scope>
</reference>
<name>A0A674BS72_SALTR</name>
<dbReference type="SUPFAM" id="SSF52058">
    <property type="entry name" value="L domain-like"/>
    <property type="match status" value="1"/>
</dbReference>
<evidence type="ECO:0000256" key="1">
    <source>
        <dbReference type="ARBA" id="ARBA00022614"/>
    </source>
</evidence>
<proteinExistence type="predicted"/>
<protein>
    <submittedName>
        <fullName evidence="3">Uncharacterized protein</fullName>
    </submittedName>
</protein>
<dbReference type="AlphaFoldDB" id="A0A674BS72"/>
<dbReference type="InParanoid" id="A0A674BS72"/>
<keyword evidence="2" id="KW-0677">Repeat</keyword>
<dbReference type="GeneTree" id="ENSGT00390000015980"/>
<dbReference type="Ensembl" id="ENSSTUT00000078506.1">
    <property type="protein sequence ID" value="ENSSTUP00000073906.1"/>
    <property type="gene ID" value="ENSSTUG00000032402.1"/>
</dbReference>